<feature type="domain" description="THIF-type NAD/FAD binding fold" evidence="1">
    <location>
        <begin position="9"/>
        <end position="146"/>
    </location>
</feature>
<dbReference type="GO" id="GO:0008641">
    <property type="term" value="F:ubiquitin-like modifier activating enzyme activity"/>
    <property type="evidence" value="ECO:0007669"/>
    <property type="project" value="InterPro"/>
</dbReference>
<dbReference type="GO" id="GO:0061503">
    <property type="term" value="F:tRNA threonylcarbamoyladenosine dehydratase"/>
    <property type="evidence" value="ECO:0007669"/>
    <property type="project" value="TreeGrafter"/>
</dbReference>
<dbReference type="InterPro" id="IPR000594">
    <property type="entry name" value="ThiF_NAD_FAD-bd"/>
</dbReference>
<dbReference type="SUPFAM" id="SSF69572">
    <property type="entry name" value="Activating enzymes of the ubiquitin-like proteins"/>
    <property type="match status" value="1"/>
</dbReference>
<dbReference type="InterPro" id="IPR045886">
    <property type="entry name" value="ThiF/MoeB/HesA"/>
</dbReference>
<comment type="caution">
    <text evidence="2">The sequence shown here is derived from an EMBL/GenBank/DDBJ whole genome shotgun (WGS) entry which is preliminary data.</text>
</comment>
<keyword evidence="2" id="KW-0808">Transferase</keyword>
<dbReference type="PANTHER" id="PTHR43267">
    <property type="entry name" value="TRNA THREONYLCARBAMOYLADENOSINE DEHYDRATASE"/>
    <property type="match status" value="1"/>
</dbReference>
<evidence type="ECO:0000313" key="2">
    <source>
        <dbReference type="EMBL" id="HIV01365.1"/>
    </source>
</evidence>
<dbReference type="Pfam" id="PF00899">
    <property type="entry name" value="ThiF"/>
    <property type="match status" value="1"/>
</dbReference>
<sequence>MDKSRTELLLGEKALKVLENSSVIVVGVGGVGGITAEMLVRTGVGNITLIDFDTISSSNINRQVIALEENVGKVKVLELAKRLKEINNSVNVVPINEKLTNENISKLITKVDYIIDAIDSVKDKASLIEYAHINNIKIISAMGTANKVCAPVYEIADIFKTENDGLAKAMRKLLKEKGIKHHKVCYSKQEKLNVEGLGSVMWHPTASACVIVSEVIKDLIKESNL</sequence>
<dbReference type="GO" id="GO:0061504">
    <property type="term" value="P:cyclic threonylcarbamoyladenosine biosynthetic process"/>
    <property type="evidence" value="ECO:0007669"/>
    <property type="project" value="TreeGrafter"/>
</dbReference>
<dbReference type="GO" id="GO:0016779">
    <property type="term" value="F:nucleotidyltransferase activity"/>
    <property type="evidence" value="ECO:0007669"/>
    <property type="project" value="UniProtKB-KW"/>
</dbReference>
<evidence type="ECO:0000313" key="3">
    <source>
        <dbReference type="Proteomes" id="UP000886861"/>
    </source>
</evidence>
<reference evidence="2" key="2">
    <citation type="journal article" date="2021" name="PeerJ">
        <title>Extensive microbial diversity within the chicken gut microbiome revealed by metagenomics and culture.</title>
        <authorList>
            <person name="Gilroy R."/>
            <person name="Ravi A."/>
            <person name="Getino M."/>
            <person name="Pursley I."/>
            <person name="Horton D.L."/>
            <person name="Alikhan N.F."/>
            <person name="Baker D."/>
            <person name="Gharbi K."/>
            <person name="Hall N."/>
            <person name="Watson M."/>
            <person name="Adriaenssens E.M."/>
            <person name="Foster-Nyarko E."/>
            <person name="Jarju S."/>
            <person name="Secka A."/>
            <person name="Antonio M."/>
            <person name="Oren A."/>
            <person name="Chaudhuri R.R."/>
            <person name="La Ragione R."/>
            <person name="Hildebrand F."/>
            <person name="Pallen M.J."/>
        </authorList>
    </citation>
    <scope>NUCLEOTIDE SEQUENCE</scope>
    <source>
        <strain evidence="2">CHK186-9395</strain>
    </source>
</reference>
<organism evidence="2 3">
    <name type="scientific">Candidatus Caccopulliclostridium gallistercoris</name>
    <dbReference type="NCBI Taxonomy" id="2840719"/>
    <lineage>
        <taxon>Bacteria</taxon>
        <taxon>Bacillati</taxon>
        <taxon>Bacillota</taxon>
        <taxon>Clostridia</taxon>
        <taxon>Candidatus Caccopulliclostridium</taxon>
    </lineage>
</organism>
<dbReference type="Gene3D" id="3.40.50.720">
    <property type="entry name" value="NAD(P)-binding Rossmann-like Domain"/>
    <property type="match status" value="1"/>
</dbReference>
<protein>
    <submittedName>
        <fullName evidence="2">ThiF family adenylyltransferase</fullName>
    </submittedName>
</protein>
<dbReference type="EMBL" id="DVOJ01000007">
    <property type="protein sequence ID" value="HIV01365.1"/>
    <property type="molecule type" value="Genomic_DNA"/>
</dbReference>
<name>A0A9D1NE32_9FIRM</name>
<dbReference type="Proteomes" id="UP000886861">
    <property type="component" value="Unassembled WGS sequence"/>
</dbReference>
<gene>
    <name evidence="2" type="ORF">IAA62_02270</name>
</gene>
<dbReference type="PANTHER" id="PTHR43267:SF1">
    <property type="entry name" value="TRNA THREONYLCARBAMOYLADENOSINE DEHYDRATASE"/>
    <property type="match status" value="1"/>
</dbReference>
<reference evidence="2" key="1">
    <citation type="submission" date="2020-10" db="EMBL/GenBank/DDBJ databases">
        <authorList>
            <person name="Gilroy R."/>
        </authorList>
    </citation>
    <scope>NUCLEOTIDE SEQUENCE</scope>
    <source>
        <strain evidence="2">CHK186-9395</strain>
    </source>
</reference>
<proteinExistence type="predicted"/>
<keyword evidence="2" id="KW-0548">Nucleotidyltransferase</keyword>
<dbReference type="InterPro" id="IPR035985">
    <property type="entry name" value="Ubiquitin-activating_enz"/>
</dbReference>
<evidence type="ECO:0000259" key="1">
    <source>
        <dbReference type="Pfam" id="PF00899"/>
    </source>
</evidence>
<accession>A0A9D1NE32</accession>
<dbReference type="AlphaFoldDB" id="A0A9D1NE32"/>